<evidence type="ECO:0000313" key="3">
    <source>
        <dbReference type="Proteomes" id="UP001189303"/>
    </source>
</evidence>
<accession>A0AAW4QDM4</accession>
<organism evidence="2 4">
    <name type="scientific">Ralstonia pickettii</name>
    <name type="common">Burkholderia pickettii</name>
    <dbReference type="NCBI Taxonomy" id="329"/>
    <lineage>
        <taxon>Bacteria</taxon>
        <taxon>Pseudomonadati</taxon>
        <taxon>Pseudomonadota</taxon>
        <taxon>Betaproteobacteria</taxon>
        <taxon>Burkholderiales</taxon>
        <taxon>Burkholderiaceae</taxon>
        <taxon>Ralstonia</taxon>
    </lineage>
</organism>
<name>A0AAW4QDM4_RALPI</name>
<dbReference type="AlphaFoldDB" id="A0AAW4QDM4"/>
<dbReference type="Proteomes" id="UP001199322">
    <property type="component" value="Unassembled WGS sequence"/>
</dbReference>
<evidence type="ECO:0000313" key="4">
    <source>
        <dbReference type="Proteomes" id="UP001199322"/>
    </source>
</evidence>
<gene>
    <name evidence="2" type="ORF">DEE74_25250</name>
    <name evidence="1" type="ORF">R38712_04893</name>
</gene>
<evidence type="ECO:0000313" key="2">
    <source>
        <dbReference type="EMBL" id="MBX3893182.1"/>
    </source>
</evidence>
<proteinExistence type="predicted"/>
<evidence type="ECO:0000313" key="1">
    <source>
        <dbReference type="EMBL" id="CAJ0731978.1"/>
    </source>
</evidence>
<dbReference type="GeneID" id="61530267"/>
<reference evidence="2" key="1">
    <citation type="submission" date="2018-06" db="EMBL/GenBank/DDBJ databases">
        <authorList>
            <person name="O'Rourke A."/>
        </authorList>
    </citation>
    <scope>NUCLEOTIDE SEQUENCE</scope>
    <source>
        <strain evidence="2">132550021-3</strain>
    </source>
</reference>
<dbReference type="EMBL" id="CATWFT010000025">
    <property type="protein sequence ID" value="CAJ0731978.1"/>
    <property type="molecule type" value="Genomic_DNA"/>
</dbReference>
<comment type="caution">
    <text evidence="2">The sequence shown here is derived from an EMBL/GenBank/DDBJ whole genome shotgun (WGS) entry which is preliminary data.</text>
</comment>
<dbReference type="EMBL" id="QGBI01000035">
    <property type="protein sequence ID" value="MBX3893182.1"/>
    <property type="molecule type" value="Genomic_DNA"/>
</dbReference>
<protein>
    <recommendedName>
        <fullName evidence="5">Arc family DNA-binding protein</fullName>
    </recommendedName>
</protein>
<dbReference type="Proteomes" id="UP001189303">
    <property type="component" value="Unassembled WGS sequence"/>
</dbReference>
<evidence type="ECO:0008006" key="5">
    <source>
        <dbReference type="Google" id="ProtNLM"/>
    </source>
</evidence>
<keyword evidence="3" id="KW-1185">Reference proteome</keyword>
<dbReference type="RefSeq" id="WP_004636259.1">
    <property type="nucleotide sequence ID" value="NZ_CABKQE010000006.1"/>
</dbReference>
<reference evidence="1 3" key="2">
    <citation type="submission" date="2023-07" db="EMBL/GenBank/DDBJ databases">
        <authorList>
            <person name="Peeters C."/>
        </authorList>
    </citation>
    <scope>NUCLEOTIDE SEQUENCE [LARGE SCALE GENOMIC DNA]</scope>
    <source>
        <strain evidence="1 3">R-38712</strain>
    </source>
</reference>
<sequence>MTEDKKGVLVRLPQKLHQDLLREASQESVKRGETVSVPRLILEILQARAKAKK</sequence>